<reference evidence="2" key="1">
    <citation type="journal article" date="2022" name="bioRxiv">
        <title>Sequencing and chromosome-scale assembly of the giantPleurodeles waltlgenome.</title>
        <authorList>
            <person name="Brown T."/>
            <person name="Elewa A."/>
            <person name="Iarovenko S."/>
            <person name="Subramanian E."/>
            <person name="Araus A.J."/>
            <person name="Petzold A."/>
            <person name="Susuki M."/>
            <person name="Suzuki K.-i.T."/>
            <person name="Hayashi T."/>
            <person name="Toyoda A."/>
            <person name="Oliveira C."/>
            <person name="Osipova E."/>
            <person name="Leigh N.D."/>
            <person name="Simon A."/>
            <person name="Yun M.H."/>
        </authorList>
    </citation>
    <scope>NUCLEOTIDE SEQUENCE</scope>
    <source>
        <strain evidence="2">20211129_DDA</strain>
        <tissue evidence="2">Liver</tissue>
    </source>
</reference>
<dbReference type="Proteomes" id="UP001066276">
    <property type="component" value="Chromosome 12"/>
</dbReference>
<proteinExistence type="predicted"/>
<evidence type="ECO:0000313" key="3">
    <source>
        <dbReference type="Proteomes" id="UP001066276"/>
    </source>
</evidence>
<keyword evidence="3" id="KW-1185">Reference proteome</keyword>
<dbReference type="EMBL" id="JANPWB010000016">
    <property type="protein sequence ID" value="KAJ1082329.1"/>
    <property type="molecule type" value="Genomic_DNA"/>
</dbReference>
<sequence length="66" mass="7716">MADDKRGRRAVLFPFPWWNEKIKRDIRQRTENSNARRTRDDSGNVDSAFMNKDTREASRVSVSGES</sequence>
<evidence type="ECO:0000256" key="1">
    <source>
        <dbReference type="SAM" id="MobiDB-lite"/>
    </source>
</evidence>
<comment type="caution">
    <text evidence="2">The sequence shown here is derived from an EMBL/GenBank/DDBJ whole genome shotgun (WGS) entry which is preliminary data.</text>
</comment>
<feature type="region of interest" description="Disordered" evidence="1">
    <location>
        <begin position="27"/>
        <end position="66"/>
    </location>
</feature>
<accession>A0AAV7KUY1</accession>
<protein>
    <submittedName>
        <fullName evidence="2">Uncharacterized protein</fullName>
    </submittedName>
</protein>
<name>A0AAV7KUY1_PLEWA</name>
<gene>
    <name evidence="2" type="ORF">NDU88_002497</name>
</gene>
<organism evidence="2 3">
    <name type="scientific">Pleurodeles waltl</name>
    <name type="common">Iberian ribbed newt</name>
    <dbReference type="NCBI Taxonomy" id="8319"/>
    <lineage>
        <taxon>Eukaryota</taxon>
        <taxon>Metazoa</taxon>
        <taxon>Chordata</taxon>
        <taxon>Craniata</taxon>
        <taxon>Vertebrata</taxon>
        <taxon>Euteleostomi</taxon>
        <taxon>Amphibia</taxon>
        <taxon>Batrachia</taxon>
        <taxon>Caudata</taxon>
        <taxon>Salamandroidea</taxon>
        <taxon>Salamandridae</taxon>
        <taxon>Pleurodelinae</taxon>
        <taxon>Pleurodeles</taxon>
    </lineage>
</organism>
<dbReference type="AlphaFoldDB" id="A0AAV7KUY1"/>
<evidence type="ECO:0000313" key="2">
    <source>
        <dbReference type="EMBL" id="KAJ1082329.1"/>
    </source>
</evidence>